<dbReference type="EMBL" id="CAJNYD010002534">
    <property type="protein sequence ID" value="CAF3424615.1"/>
    <property type="molecule type" value="Genomic_DNA"/>
</dbReference>
<dbReference type="Proteomes" id="UP000663869">
    <property type="component" value="Unassembled WGS sequence"/>
</dbReference>
<dbReference type="Proteomes" id="UP000663872">
    <property type="component" value="Unassembled WGS sequence"/>
</dbReference>
<evidence type="ECO:0000313" key="2">
    <source>
        <dbReference type="EMBL" id="CAF3369956.1"/>
    </source>
</evidence>
<evidence type="ECO:0000313" key="3">
    <source>
        <dbReference type="EMBL" id="CAF3424615.1"/>
    </source>
</evidence>
<organism evidence="1 7">
    <name type="scientific">Rotaria socialis</name>
    <dbReference type="NCBI Taxonomy" id="392032"/>
    <lineage>
        <taxon>Eukaryota</taxon>
        <taxon>Metazoa</taxon>
        <taxon>Spiralia</taxon>
        <taxon>Gnathifera</taxon>
        <taxon>Rotifera</taxon>
        <taxon>Eurotatoria</taxon>
        <taxon>Bdelloidea</taxon>
        <taxon>Philodinida</taxon>
        <taxon>Philodinidae</taxon>
        <taxon>Rotaria</taxon>
    </lineage>
</organism>
<reference evidence="1" key="1">
    <citation type="submission" date="2021-02" db="EMBL/GenBank/DDBJ databases">
        <authorList>
            <person name="Nowell W R."/>
        </authorList>
    </citation>
    <scope>NUCLEOTIDE SEQUENCE</scope>
</reference>
<dbReference type="Proteomes" id="UP000663862">
    <property type="component" value="Unassembled WGS sequence"/>
</dbReference>
<gene>
    <name evidence="1" type="ORF">FME351_LOCUS5522</name>
    <name evidence="4" type="ORF">GRG538_LOCUS29589</name>
    <name evidence="5" type="ORF">HFQ381_LOCUS10215</name>
    <name evidence="3" type="ORF">LUA448_LOCUS19764</name>
    <name evidence="2" type="ORF">TIS948_LOCUS24962</name>
    <name evidence="6" type="ORF">TSG867_LOCUS29137</name>
</gene>
<dbReference type="EMBL" id="CAJNXB010004322">
    <property type="protein sequence ID" value="CAF3369956.1"/>
    <property type="molecule type" value="Genomic_DNA"/>
</dbReference>
<accession>A0A817X3G1</accession>
<dbReference type="OrthoDB" id="10024350at2759"/>
<dbReference type="EMBL" id="CAJOBO010000555">
    <property type="protein sequence ID" value="CAF4247036.1"/>
    <property type="molecule type" value="Genomic_DNA"/>
</dbReference>
<dbReference type="Proteomes" id="UP000663825">
    <property type="component" value="Unassembled WGS sequence"/>
</dbReference>
<evidence type="ECO:0000313" key="7">
    <source>
        <dbReference type="Proteomes" id="UP000663869"/>
    </source>
</evidence>
<protein>
    <submittedName>
        <fullName evidence="1">Uncharacterized protein</fullName>
    </submittedName>
</protein>
<evidence type="ECO:0000313" key="5">
    <source>
        <dbReference type="EMBL" id="CAF4247036.1"/>
    </source>
</evidence>
<dbReference type="Proteomes" id="UP000663833">
    <property type="component" value="Unassembled WGS sequence"/>
</dbReference>
<comment type="caution">
    <text evidence="1">The sequence shown here is derived from an EMBL/GenBank/DDBJ whole genome shotgun (WGS) entry which is preliminary data.</text>
</comment>
<dbReference type="Proteomes" id="UP000663851">
    <property type="component" value="Unassembled WGS sequence"/>
</dbReference>
<dbReference type="EMBL" id="CAJNYU010000474">
    <property type="protein sequence ID" value="CAF3362212.1"/>
    <property type="molecule type" value="Genomic_DNA"/>
</dbReference>
<dbReference type="EMBL" id="CAJNYT010005190">
    <property type="protein sequence ID" value="CAF3720078.1"/>
    <property type="molecule type" value="Genomic_DNA"/>
</dbReference>
<dbReference type="EMBL" id="CAJOBQ010003958">
    <property type="protein sequence ID" value="CAF4622963.1"/>
    <property type="molecule type" value="Genomic_DNA"/>
</dbReference>
<evidence type="ECO:0000313" key="1">
    <source>
        <dbReference type="EMBL" id="CAF3362212.1"/>
    </source>
</evidence>
<dbReference type="AlphaFoldDB" id="A0A817X3G1"/>
<name>A0A817X3G1_9BILA</name>
<sequence>MLTELRPVPITNSTHSCCTLSHIRRGVHPIALENDFHSDYANNLGKQRQKLETYVFNKLEKYSEKKVTNLLHSTSFSHIRQRLKSDIKSFSGQFDQTIVSQDKLFQWIDEILEQIQSHITQLRSLFESQDGLEDLLKNYNVFSSNNANNQWQQLQLQKAKTILPNNVCNKDEEILLAYQKYIMEKFTPKELVDNKIPLKNQENIHLNEEYKKAEDFGRQYLTKMLDAYKIRQRPKLKLVQEMIDLGMKHMIKRPTKDEFRQASISSNILHKANFILKSKKSYSMSLQNIADDFMVSIYYLVN</sequence>
<evidence type="ECO:0000313" key="6">
    <source>
        <dbReference type="EMBL" id="CAF4622963.1"/>
    </source>
</evidence>
<proteinExistence type="predicted"/>
<evidence type="ECO:0000313" key="4">
    <source>
        <dbReference type="EMBL" id="CAF3720078.1"/>
    </source>
</evidence>